<proteinExistence type="predicted"/>
<sequence>MSEGSGFYVTTMVSTTAASGGNDQSYPIGFALFVYITTFVIGVPANILAFYTFCQKVHRKPTPIDILLLNLTISDLIFLIFLPFKMKEAADNGIWSLPRFLCPVTGFLFYSTIYNSTLLLTAVSVERYLSVAYPIRFTAPGRIVHTQVACVIFWITSLVNCSVVLHMEIRKNASNKYCYSNFTKSELESLHAVRVELFVLLFCVPLLICIFCYVNFIRILSRMANIPRTRRTRAIGLALGTLAVFTLCFGPYNVSHVFGMVDGNIPRWRKHALLLTTFNACLDPIVFYFSSSAVRSRLNICLKSVKTRLKPKATAGQTDNTPKPNESLPSSSQRLGASVMADTEDTC</sequence>
<accession>A0ACC2G9H6</accession>
<reference evidence="1" key="1">
    <citation type="submission" date="2021-05" db="EMBL/GenBank/DDBJ databases">
        <authorList>
            <person name="Pan Q."/>
            <person name="Jouanno E."/>
            <person name="Zahm M."/>
            <person name="Klopp C."/>
            <person name="Cabau C."/>
            <person name="Louis A."/>
            <person name="Berthelot C."/>
            <person name="Parey E."/>
            <person name="Roest Crollius H."/>
            <person name="Montfort J."/>
            <person name="Robinson-Rechavi M."/>
            <person name="Bouchez O."/>
            <person name="Lampietro C."/>
            <person name="Lopez Roques C."/>
            <person name="Donnadieu C."/>
            <person name="Postlethwait J."/>
            <person name="Bobe J."/>
            <person name="Dillon D."/>
            <person name="Chandos A."/>
            <person name="von Hippel F."/>
            <person name="Guiguen Y."/>
        </authorList>
    </citation>
    <scope>NUCLEOTIDE SEQUENCE</scope>
    <source>
        <strain evidence="1">YG-Jan2019</strain>
    </source>
</reference>
<organism evidence="1 2">
    <name type="scientific">Dallia pectoralis</name>
    <name type="common">Alaska blackfish</name>
    <dbReference type="NCBI Taxonomy" id="75939"/>
    <lineage>
        <taxon>Eukaryota</taxon>
        <taxon>Metazoa</taxon>
        <taxon>Chordata</taxon>
        <taxon>Craniata</taxon>
        <taxon>Vertebrata</taxon>
        <taxon>Euteleostomi</taxon>
        <taxon>Actinopterygii</taxon>
        <taxon>Neopterygii</taxon>
        <taxon>Teleostei</taxon>
        <taxon>Protacanthopterygii</taxon>
        <taxon>Esociformes</taxon>
        <taxon>Umbridae</taxon>
        <taxon>Dallia</taxon>
    </lineage>
</organism>
<dbReference type="EMBL" id="CM055743">
    <property type="protein sequence ID" value="KAJ8000301.1"/>
    <property type="molecule type" value="Genomic_DNA"/>
</dbReference>
<gene>
    <name evidence="1" type="ORF">DPEC_G00203420</name>
</gene>
<dbReference type="Proteomes" id="UP001157502">
    <property type="component" value="Chromosome 16"/>
</dbReference>
<keyword evidence="2" id="KW-1185">Reference proteome</keyword>
<name>A0ACC2G9H6_DALPE</name>
<evidence type="ECO:0000313" key="2">
    <source>
        <dbReference type="Proteomes" id="UP001157502"/>
    </source>
</evidence>
<comment type="caution">
    <text evidence="1">The sequence shown here is derived from an EMBL/GenBank/DDBJ whole genome shotgun (WGS) entry which is preliminary data.</text>
</comment>
<evidence type="ECO:0000313" key="1">
    <source>
        <dbReference type="EMBL" id="KAJ8000301.1"/>
    </source>
</evidence>
<protein>
    <submittedName>
        <fullName evidence="1">Uncharacterized protein</fullName>
    </submittedName>
</protein>